<dbReference type="SUPFAM" id="SSF51197">
    <property type="entry name" value="Clavaminate synthase-like"/>
    <property type="match status" value="1"/>
</dbReference>
<dbReference type="GO" id="GO:0030488">
    <property type="term" value="P:tRNA methylation"/>
    <property type="evidence" value="ECO:0007669"/>
    <property type="project" value="TreeGrafter"/>
</dbReference>
<gene>
    <name evidence="8" type="primary">LOC115630287</name>
</gene>
<protein>
    <submittedName>
        <fullName evidence="8">Alkylated DNA repair protein alkB homolog 8 isoform X1</fullName>
    </submittedName>
</protein>
<dbReference type="InterPro" id="IPR029063">
    <property type="entry name" value="SAM-dependent_MTases_sf"/>
</dbReference>
<organism evidence="7 8">
    <name type="scientific">Drosophila lebanonensis</name>
    <name type="common">Fruit fly</name>
    <name type="synonym">Scaptodrosophila lebanonensis</name>
    <dbReference type="NCBI Taxonomy" id="7225"/>
    <lineage>
        <taxon>Eukaryota</taxon>
        <taxon>Metazoa</taxon>
        <taxon>Ecdysozoa</taxon>
        <taxon>Arthropoda</taxon>
        <taxon>Hexapoda</taxon>
        <taxon>Insecta</taxon>
        <taxon>Pterygota</taxon>
        <taxon>Neoptera</taxon>
        <taxon>Endopterygota</taxon>
        <taxon>Diptera</taxon>
        <taxon>Brachycera</taxon>
        <taxon>Muscomorpha</taxon>
        <taxon>Ephydroidea</taxon>
        <taxon>Drosophilidae</taxon>
        <taxon>Scaptodrosophila</taxon>
    </lineage>
</organism>
<evidence type="ECO:0000256" key="2">
    <source>
        <dbReference type="ARBA" id="ARBA00022603"/>
    </source>
</evidence>
<dbReference type="FunFam" id="3.30.70.330:FF:000570">
    <property type="entry name" value="ALKylated DNA repair protein AlkB homolog"/>
    <property type="match status" value="1"/>
</dbReference>
<dbReference type="SUPFAM" id="SSF53335">
    <property type="entry name" value="S-adenosyl-L-methionine-dependent methyltransferases"/>
    <property type="match status" value="1"/>
</dbReference>
<dbReference type="PANTHER" id="PTHR13069:SF21">
    <property type="entry name" value="ALKYLATED DNA REPAIR PROTEIN ALKB HOMOLOG 8"/>
    <property type="match status" value="1"/>
</dbReference>
<dbReference type="GO" id="GO:0002098">
    <property type="term" value="P:tRNA wobble uridine modification"/>
    <property type="evidence" value="ECO:0007669"/>
    <property type="project" value="TreeGrafter"/>
</dbReference>
<dbReference type="PROSITE" id="PS51471">
    <property type="entry name" value="FE2OG_OXY"/>
    <property type="match status" value="1"/>
</dbReference>
<keyword evidence="2" id="KW-0489">Methyltransferase</keyword>
<evidence type="ECO:0000259" key="6">
    <source>
        <dbReference type="PROSITE" id="PS51471"/>
    </source>
</evidence>
<evidence type="ECO:0000256" key="1">
    <source>
        <dbReference type="ARBA" id="ARBA00001954"/>
    </source>
</evidence>
<dbReference type="GO" id="GO:0005634">
    <property type="term" value="C:nucleus"/>
    <property type="evidence" value="ECO:0007669"/>
    <property type="project" value="TreeGrafter"/>
</dbReference>
<dbReference type="InterPro" id="IPR037151">
    <property type="entry name" value="AlkB-like_sf"/>
</dbReference>
<dbReference type="Pfam" id="PF08241">
    <property type="entry name" value="Methyltransf_11"/>
    <property type="match status" value="1"/>
</dbReference>
<name>A0A6J2U209_DROLE</name>
<dbReference type="RefSeq" id="XP_030382686.1">
    <property type="nucleotide sequence ID" value="XM_030526826.1"/>
</dbReference>
<sequence>MRLNLTAVSSPSPIHCQLEKMIATHVSKPKKVDKKKRRCLAIIKADYNVTESETPTIFLAILNAGLCNGLTEETLLAKATAHGKVSQVLMLASKSYCFLKCASIADAESIFLAMHNVSTIGQHGAVCYLSYVTGIPQLEAVENDWNKPLPKGLILLTDFITEEEESALLKAIGNDSRSNEGNMKNRRVKHFGYEFVYGSNNVDSTKPLECRIPTACDFLWPRFRQAAAENDLQGLDWTQPDQLTVNEYEPGHGIPPHVDTHSAFLDPILSLSLESDVVMEFRRGSECTPLLLLRRSLLVMSGEARFDWMHGIRPRHLDWLPTATVSLTMEPRRKRTSLTFRRLRRGPCHCQFPTLCDTHQSTAPKLLMDTLAKQAVSLEQQNVHDVYNKIANHFSDTRHTPWPKVSDFLHSFDPQSIVLDVGCGNGKYLCCNSQLLAIGCDRSQGLLGVCNSRQQSVFRCDCLQLPIRTASMDGCISIAVIHHLASSERRLTALREMARILRPGGRALVYVWAKEQRRDNNKSSYLRQNKAVNKERTTEQAQRQHQAAQLEHKINPPHVSLPVHTNRTEFQQQDVFVPWKTKDAEHTTFLRYYHVFEEQELERLIADVPEVFLIKSYYDQGNHCVIFERAVS</sequence>
<dbReference type="PANTHER" id="PTHR13069">
    <property type="entry name" value="ALKYLATED DNA REPAIR PROTEIN ALKB HOMOLOG 8"/>
    <property type="match status" value="1"/>
</dbReference>
<dbReference type="Pfam" id="PF13532">
    <property type="entry name" value="2OG-FeII_Oxy_2"/>
    <property type="match status" value="1"/>
</dbReference>
<reference evidence="8" key="1">
    <citation type="submission" date="2025-08" db="UniProtKB">
        <authorList>
            <consortium name="RefSeq"/>
        </authorList>
    </citation>
    <scope>IDENTIFICATION</scope>
    <source>
        <strain evidence="8">11010-0011.00</strain>
        <tissue evidence="8">Whole body</tissue>
    </source>
</reference>
<feature type="domain" description="Fe2OG dioxygenase" evidence="6">
    <location>
        <begin position="239"/>
        <end position="344"/>
    </location>
</feature>
<evidence type="ECO:0000313" key="8">
    <source>
        <dbReference type="RefSeq" id="XP_030382686.1"/>
    </source>
</evidence>
<dbReference type="InterPro" id="IPR012677">
    <property type="entry name" value="Nucleotide-bd_a/b_plait_sf"/>
</dbReference>
<dbReference type="InterPro" id="IPR027450">
    <property type="entry name" value="AlkB-like"/>
</dbReference>
<dbReference type="GO" id="GO:0106335">
    <property type="term" value="F:tRNA (5-carboxymethyluridine(34)-5-O)-methyltransferase activity"/>
    <property type="evidence" value="ECO:0007669"/>
    <property type="project" value="TreeGrafter"/>
</dbReference>
<dbReference type="GeneID" id="115630287"/>
<accession>A0A6J2U209</accession>
<dbReference type="GO" id="GO:0000049">
    <property type="term" value="F:tRNA binding"/>
    <property type="evidence" value="ECO:0007669"/>
    <property type="project" value="TreeGrafter"/>
</dbReference>
<dbReference type="OrthoDB" id="271595at2759"/>
<dbReference type="CDD" id="cd02440">
    <property type="entry name" value="AdoMet_MTases"/>
    <property type="match status" value="1"/>
</dbReference>
<dbReference type="Gene3D" id="3.30.70.330">
    <property type="match status" value="1"/>
</dbReference>
<dbReference type="InterPro" id="IPR013216">
    <property type="entry name" value="Methyltransf_11"/>
</dbReference>
<dbReference type="InterPro" id="IPR005123">
    <property type="entry name" value="Oxoglu/Fe-dep_dioxygenase_dom"/>
</dbReference>
<dbReference type="SUPFAM" id="SSF54928">
    <property type="entry name" value="RNA-binding domain, RBD"/>
    <property type="match status" value="1"/>
</dbReference>
<dbReference type="Gene3D" id="2.60.120.590">
    <property type="entry name" value="Alpha-ketoglutarate-dependent dioxygenase AlkB-like"/>
    <property type="match status" value="1"/>
</dbReference>
<evidence type="ECO:0000256" key="5">
    <source>
        <dbReference type="ARBA" id="ARBA00022884"/>
    </source>
</evidence>
<comment type="cofactor">
    <cofactor evidence="1">
        <name>Fe(2+)</name>
        <dbReference type="ChEBI" id="CHEBI:29033"/>
    </cofactor>
</comment>
<keyword evidence="4" id="KW-0862">Zinc</keyword>
<dbReference type="Proteomes" id="UP000504634">
    <property type="component" value="Unplaced"/>
</dbReference>
<dbReference type="InterPro" id="IPR051422">
    <property type="entry name" value="AlkB_tRNA_MeTrf/Diox"/>
</dbReference>
<dbReference type="AlphaFoldDB" id="A0A6J2U209"/>
<keyword evidence="7" id="KW-1185">Reference proteome</keyword>
<dbReference type="Gene3D" id="3.40.50.150">
    <property type="entry name" value="Vaccinia Virus protein VP39"/>
    <property type="match status" value="1"/>
</dbReference>
<dbReference type="GO" id="GO:0005737">
    <property type="term" value="C:cytoplasm"/>
    <property type="evidence" value="ECO:0007669"/>
    <property type="project" value="TreeGrafter"/>
</dbReference>
<keyword evidence="3" id="KW-0808">Transferase</keyword>
<evidence type="ECO:0000256" key="4">
    <source>
        <dbReference type="ARBA" id="ARBA00022833"/>
    </source>
</evidence>
<evidence type="ECO:0000256" key="3">
    <source>
        <dbReference type="ARBA" id="ARBA00022679"/>
    </source>
</evidence>
<evidence type="ECO:0000313" key="7">
    <source>
        <dbReference type="Proteomes" id="UP000504634"/>
    </source>
</evidence>
<dbReference type="InterPro" id="IPR035979">
    <property type="entry name" value="RBD_domain_sf"/>
</dbReference>
<proteinExistence type="predicted"/>
<keyword evidence="5" id="KW-0694">RNA-binding</keyword>
<dbReference type="GO" id="GO:0008757">
    <property type="term" value="F:S-adenosylmethionine-dependent methyltransferase activity"/>
    <property type="evidence" value="ECO:0007669"/>
    <property type="project" value="InterPro"/>
</dbReference>